<dbReference type="Pfam" id="PF13279">
    <property type="entry name" value="4HBT_2"/>
    <property type="match status" value="1"/>
</dbReference>
<dbReference type="Gene3D" id="3.10.129.10">
    <property type="entry name" value="Hotdog Thioesterase"/>
    <property type="match status" value="1"/>
</dbReference>
<evidence type="ECO:0000313" key="2">
    <source>
        <dbReference type="Proteomes" id="UP000266915"/>
    </source>
</evidence>
<dbReference type="PANTHER" id="PTHR12475:SF4">
    <property type="entry name" value="PROTEIN THEM6"/>
    <property type="match status" value="1"/>
</dbReference>
<dbReference type="Proteomes" id="UP000266915">
    <property type="component" value="Unassembled WGS sequence"/>
</dbReference>
<comment type="caution">
    <text evidence="1">The sequence shown here is derived from an EMBL/GenBank/DDBJ whole genome shotgun (WGS) entry which is preliminary data.</text>
</comment>
<dbReference type="RefSeq" id="WP_085514280.1">
    <property type="nucleotide sequence ID" value="NZ_FXAP01000008.1"/>
</dbReference>
<dbReference type="SUPFAM" id="SSF54637">
    <property type="entry name" value="Thioesterase/thiol ester dehydrase-isomerase"/>
    <property type="match status" value="1"/>
</dbReference>
<dbReference type="PANTHER" id="PTHR12475">
    <property type="match status" value="1"/>
</dbReference>
<dbReference type="AlphaFoldDB" id="A0A3N2BY80"/>
<name>A0A3N2BY80_9MICO</name>
<gene>
    <name evidence="1" type="ORF">EDD42_0257</name>
</gene>
<organism evidence="1 2">
    <name type="scientific">Plantibacter flavus</name>
    <dbReference type="NCBI Taxonomy" id="150123"/>
    <lineage>
        <taxon>Bacteria</taxon>
        <taxon>Bacillati</taxon>
        <taxon>Actinomycetota</taxon>
        <taxon>Actinomycetes</taxon>
        <taxon>Micrococcales</taxon>
        <taxon>Microbacteriaceae</taxon>
        <taxon>Plantibacter</taxon>
    </lineage>
</organism>
<dbReference type="InterPro" id="IPR029069">
    <property type="entry name" value="HotDog_dom_sf"/>
</dbReference>
<keyword evidence="2" id="KW-1185">Reference proteome</keyword>
<accession>A0A3N2BY80</accession>
<dbReference type="InterPro" id="IPR051490">
    <property type="entry name" value="THEM6_lcsJ_thioesterase"/>
</dbReference>
<protein>
    <submittedName>
        <fullName evidence="1">Acyl-CoA thioesterase FadM</fullName>
    </submittedName>
</protein>
<dbReference type="EMBL" id="RKHL01000001">
    <property type="protein sequence ID" value="ROR80220.1"/>
    <property type="molecule type" value="Genomic_DNA"/>
</dbReference>
<sequence>MHLIFRTIAVLLQSRRRARRGERPGVWDVGRIGLRVLPTDLDVLGHMNNGVYLSIFDLGRFDLLIRNGLWDRFKRLGWYPVVSSESITFRKSLQPWQRFTVETRVTGHDDKGVFIEHRVVVDGEIYTQALVRGRFLKRAGGVVPLAELLELTGPPPADLPAWQAQWARDVALPPTKAPAPSDW</sequence>
<dbReference type="CDD" id="cd00586">
    <property type="entry name" value="4HBT"/>
    <property type="match status" value="1"/>
</dbReference>
<proteinExistence type="predicted"/>
<reference evidence="1 2" key="1">
    <citation type="submission" date="2018-11" db="EMBL/GenBank/DDBJ databases">
        <title>Sequencing the genomes of 1000 actinobacteria strains.</title>
        <authorList>
            <person name="Klenk H.-P."/>
        </authorList>
    </citation>
    <scope>NUCLEOTIDE SEQUENCE [LARGE SCALE GENOMIC DNA]</scope>
    <source>
        <strain evidence="1 2">DSM 14012</strain>
    </source>
</reference>
<evidence type="ECO:0000313" key="1">
    <source>
        <dbReference type="EMBL" id="ROR80220.1"/>
    </source>
</evidence>